<evidence type="ECO:0000256" key="1">
    <source>
        <dbReference type="ARBA" id="ARBA00010645"/>
    </source>
</evidence>
<proteinExistence type="inferred from homology"/>
<dbReference type="InterPro" id="IPR037021">
    <property type="entry name" value="RnfH_sf"/>
</dbReference>
<dbReference type="InterPro" id="IPR016155">
    <property type="entry name" value="Mopterin_synth/thiamin_S_b"/>
</dbReference>
<gene>
    <name evidence="3" type="ORF">QS748_08580</name>
</gene>
<dbReference type="SUPFAM" id="SSF54285">
    <property type="entry name" value="MoaD/ThiS"/>
    <property type="match status" value="1"/>
</dbReference>
<sequence length="112" mass="12840">MGEKKSEKLKIEVAYAKPLEQKILSIEVDFETTVFDAVVQSGIIDYFPEIELHSARMGVFGKTVLNPQKQSLIDGDRIEIYRPLIADPIEIRKKRAEKKRLQPIITEGKRSK</sequence>
<dbReference type="Pfam" id="PF03658">
    <property type="entry name" value="Ub-RnfH"/>
    <property type="match status" value="1"/>
</dbReference>
<comment type="similarity">
    <text evidence="1 2">Belongs to the UPF0125 (RnfH) family.</text>
</comment>
<name>A0AA90SMU2_9GAMM</name>
<dbReference type="AlphaFoldDB" id="A0AA90SMU2"/>
<dbReference type="Gene3D" id="3.10.20.280">
    <property type="entry name" value="RnfH-like"/>
    <property type="match status" value="1"/>
</dbReference>
<evidence type="ECO:0000256" key="2">
    <source>
        <dbReference type="HAMAP-Rule" id="MF_00460"/>
    </source>
</evidence>
<evidence type="ECO:0000313" key="4">
    <source>
        <dbReference type="Proteomes" id="UP001178148"/>
    </source>
</evidence>
<protein>
    <recommendedName>
        <fullName evidence="2">UPF0125 protein QS748_08580</fullName>
    </recommendedName>
</protein>
<dbReference type="InterPro" id="IPR005346">
    <property type="entry name" value="RnfH"/>
</dbReference>
<dbReference type="NCBIfam" id="NF002490">
    <property type="entry name" value="PRK01777.1"/>
    <property type="match status" value="1"/>
</dbReference>
<reference evidence="3 4" key="1">
    <citation type="journal article" date="2023" name="bioRxiv">
        <title>An intranuclear bacterial parasite of deep-sea mussels expresses apoptosis inhibitors acquired from its host.</title>
        <authorList>
            <person name="Gonzalez Porras M.A."/>
            <person name="Assie A."/>
            <person name="Tietjen M."/>
            <person name="Violette M."/>
            <person name="Kleiner M."/>
            <person name="Gruber-Vodicka H."/>
            <person name="Dubilier N."/>
            <person name="Leisch N."/>
        </authorList>
    </citation>
    <scope>NUCLEOTIDE SEQUENCE [LARGE SCALE GENOMIC DNA]</scope>
    <source>
        <strain evidence="3">IAP13</strain>
    </source>
</reference>
<dbReference type="PANTHER" id="PTHR37483">
    <property type="entry name" value="UPF0125 PROTEIN RATB"/>
    <property type="match status" value="1"/>
</dbReference>
<keyword evidence="4" id="KW-1185">Reference proteome</keyword>
<dbReference type="EMBL" id="JASXSV010000011">
    <property type="protein sequence ID" value="MDP0589231.1"/>
    <property type="molecule type" value="Genomic_DNA"/>
</dbReference>
<dbReference type="PANTHER" id="PTHR37483:SF1">
    <property type="entry name" value="UPF0125 PROTEIN RATB"/>
    <property type="match status" value="1"/>
</dbReference>
<comment type="caution">
    <text evidence="3">The sequence shown here is derived from an EMBL/GenBank/DDBJ whole genome shotgun (WGS) entry which is preliminary data.</text>
</comment>
<accession>A0AA90SMU2</accession>
<dbReference type="HAMAP" id="MF_00460">
    <property type="entry name" value="UPF0125_RnfH"/>
    <property type="match status" value="1"/>
</dbReference>
<evidence type="ECO:0000313" key="3">
    <source>
        <dbReference type="EMBL" id="MDP0589231.1"/>
    </source>
</evidence>
<dbReference type="Proteomes" id="UP001178148">
    <property type="component" value="Unassembled WGS sequence"/>
</dbReference>
<organism evidence="3 4">
    <name type="scientific">Candidatus Endonucleibacter bathymodioli</name>
    <dbReference type="NCBI Taxonomy" id="539814"/>
    <lineage>
        <taxon>Bacteria</taxon>
        <taxon>Pseudomonadati</taxon>
        <taxon>Pseudomonadota</taxon>
        <taxon>Gammaproteobacteria</taxon>
        <taxon>Oceanospirillales</taxon>
        <taxon>Endozoicomonadaceae</taxon>
        <taxon>Candidatus Endonucleibacter</taxon>
    </lineage>
</organism>